<dbReference type="EMBL" id="CP026924">
    <property type="protein sequence ID" value="AVH41022.1"/>
    <property type="molecule type" value="Genomic_DNA"/>
</dbReference>
<dbReference type="Pfam" id="PF07372">
    <property type="entry name" value="DUF1491"/>
    <property type="match status" value="1"/>
</dbReference>
<gene>
    <name evidence="2" type="ORF">At1D1609_09690</name>
</gene>
<dbReference type="Proteomes" id="UP000237717">
    <property type="component" value="Chromosome I"/>
</dbReference>
<dbReference type="AlphaFoldDB" id="A0A2L2L9M2"/>
<evidence type="ECO:0000313" key="2">
    <source>
        <dbReference type="EMBL" id="AVH41022.1"/>
    </source>
</evidence>
<evidence type="ECO:0008006" key="4">
    <source>
        <dbReference type="Google" id="ProtNLM"/>
    </source>
</evidence>
<proteinExistence type="predicted"/>
<dbReference type="Gene3D" id="3.40.1530.20">
    <property type="entry name" value="Protein of unknown function (DUF1491)"/>
    <property type="match status" value="1"/>
</dbReference>
<name>A0A2L2L9M2_AGRTU</name>
<evidence type="ECO:0000256" key="1">
    <source>
        <dbReference type="SAM" id="MobiDB-lite"/>
    </source>
</evidence>
<protein>
    <recommendedName>
        <fullName evidence="4">DUF1491 family protein</fullName>
    </recommendedName>
</protein>
<organism evidence="2 3">
    <name type="scientific">Agrobacterium tumefaciens</name>
    <dbReference type="NCBI Taxonomy" id="358"/>
    <lineage>
        <taxon>Bacteria</taxon>
        <taxon>Pseudomonadati</taxon>
        <taxon>Pseudomonadota</taxon>
        <taxon>Alphaproteobacteria</taxon>
        <taxon>Hyphomicrobiales</taxon>
        <taxon>Rhizobiaceae</taxon>
        <taxon>Rhizobium/Agrobacterium group</taxon>
        <taxon>Agrobacterium</taxon>
        <taxon>Agrobacterium tumefaciens complex</taxon>
    </lineage>
</organism>
<feature type="region of interest" description="Disordered" evidence="1">
    <location>
        <begin position="1"/>
        <end position="25"/>
    </location>
</feature>
<accession>A0A2L2L9M2</accession>
<dbReference type="InterPro" id="IPR009964">
    <property type="entry name" value="DUF1491"/>
</dbReference>
<evidence type="ECO:0000313" key="3">
    <source>
        <dbReference type="Proteomes" id="UP000237717"/>
    </source>
</evidence>
<sequence length="148" mass="16513">MPGRAEGGKAPSTFGRAKSTTAPHRFHRKHPMRLKSEMFVSALIRRVFAAGGFAAVEKKGAEEAGAIFIRQRLRDGRENLYGPAPQSFADDEEVRAERRFETRLAGADGEESAALLERERRFDSDLWVVEIETDEIGTLLTLVDQPRA</sequence>
<reference evidence="2 3" key="1">
    <citation type="submission" date="2018-02" db="EMBL/GenBank/DDBJ databases">
        <title>Complete genome sequence of Agrobacterium tumefaciens 1D1609.</title>
        <authorList>
            <person name="Cho S.-T."/>
            <person name="Haryono M."/>
            <person name="Chang H.-H."/>
            <person name="Santos M.N."/>
            <person name="Lai E.-M."/>
            <person name="Kuo C.-H."/>
        </authorList>
    </citation>
    <scope>NUCLEOTIDE SEQUENCE [LARGE SCALE GENOMIC DNA]</scope>
    <source>
        <strain evidence="2 3">1D1609</strain>
    </source>
</reference>